<dbReference type="SUPFAM" id="SSF48264">
    <property type="entry name" value="Cytochrome P450"/>
    <property type="match status" value="1"/>
</dbReference>
<dbReference type="GO" id="GO:0020037">
    <property type="term" value="F:heme binding"/>
    <property type="evidence" value="ECO:0007669"/>
    <property type="project" value="InterPro"/>
</dbReference>
<comment type="pathway">
    <text evidence="2">Secondary metabolite biosynthesis.</text>
</comment>
<reference evidence="9 10" key="1">
    <citation type="journal article" date="2020" name="ISME J.">
        <title>Uncovering the hidden diversity of litter-decomposition mechanisms in mushroom-forming fungi.</title>
        <authorList>
            <person name="Floudas D."/>
            <person name="Bentzer J."/>
            <person name="Ahren D."/>
            <person name="Johansson T."/>
            <person name="Persson P."/>
            <person name="Tunlid A."/>
        </authorList>
    </citation>
    <scope>NUCLEOTIDE SEQUENCE [LARGE SCALE GENOMIC DNA]</scope>
    <source>
        <strain evidence="9 10">CBS 101986</strain>
    </source>
</reference>
<evidence type="ECO:0000256" key="2">
    <source>
        <dbReference type="ARBA" id="ARBA00005179"/>
    </source>
</evidence>
<proteinExistence type="inferred from homology"/>
<sequence>MGWKTDSAKWKKRMEEFVDRRYEYVEMSMKSGNYKPSFCSTLLADTSMHGSDREEFEFDLKWSANSMYSALLDTTITTVAHFMLAMMLNPGVLRRAQAEIDAVVGSDSLPTFSDRENLPYIECIFKESLRWGVPVPLNLPHRLMEDNVYNGMFIPKGSLVFGNIWAMMRDENV</sequence>
<evidence type="ECO:0000256" key="6">
    <source>
        <dbReference type="ARBA" id="ARBA00023002"/>
    </source>
</evidence>
<dbReference type="EMBL" id="JAACJJ010000058">
    <property type="protein sequence ID" value="KAF5310104.1"/>
    <property type="molecule type" value="Genomic_DNA"/>
</dbReference>
<evidence type="ECO:0000313" key="9">
    <source>
        <dbReference type="EMBL" id="KAF5310104.1"/>
    </source>
</evidence>
<dbReference type="PANTHER" id="PTHR46300:SF7">
    <property type="entry name" value="P450, PUTATIVE (EUROFUNG)-RELATED"/>
    <property type="match status" value="1"/>
</dbReference>
<dbReference type="GO" id="GO:0004497">
    <property type="term" value="F:monooxygenase activity"/>
    <property type="evidence" value="ECO:0007669"/>
    <property type="project" value="UniProtKB-KW"/>
</dbReference>
<dbReference type="GO" id="GO:0005506">
    <property type="term" value="F:iron ion binding"/>
    <property type="evidence" value="ECO:0007669"/>
    <property type="project" value="InterPro"/>
</dbReference>
<evidence type="ECO:0000256" key="5">
    <source>
        <dbReference type="ARBA" id="ARBA00022723"/>
    </source>
</evidence>
<dbReference type="GO" id="GO:0016705">
    <property type="term" value="F:oxidoreductase activity, acting on paired donors, with incorporation or reduction of molecular oxygen"/>
    <property type="evidence" value="ECO:0007669"/>
    <property type="project" value="InterPro"/>
</dbReference>
<keyword evidence="4" id="KW-0349">Heme</keyword>
<comment type="similarity">
    <text evidence="3">Belongs to the cytochrome P450 family.</text>
</comment>
<evidence type="ECO:0000256" key="3">
    <source>
        <dbReference type="ARBA" id="ARBA00010617"/>
    </source>
</evidence>
<name>A0A8H5ASJ3_9AGAR</name>
<organism evidence="9 10">
    <name type="scientific">Psilocybe cf. subviscida</name>
    <dbReference type="NCBI Taxonomy" id="2480587"/>
    <lineage>
        <taxon>Eukaryota</taxon>
        <taxon>Fungi</taxon>
        <taxon>Dikarya</taxon>
        <taxon>Basidiomycota</taxon>
        <taxon>Agaricomycotina</taxon>
        <taxon>Agaricomycetes</taxon>
        <taxon>Agaricomycetidae</taxon>
        <taxon>Agaricales</taxon>
        <taxon>Agaricineae</taxon>
        <taxon>Strophariaceae</taxon>
        <taxon>Psilocybe</taxon>
    </lineage>
</organism>
<dbReference type="PANTHER" id="PTHR46300">
    <property type="entry name" value="P450, PUTATIVE (EUROFUNG)-RELATED-RELATED"/>
    <property type="match status" value="1"/>
</dbReference>
<comment type="cofactor">
    <cofactor evidence="1">
        <name>heme</name>
        <dbReference type="ChEBI" id="CHEBI:30413"/>
    </cofactor>
</comment>
<keyword evidence="6" id="KW-0560">Oxidoreductase</keyword>
<evidence type="ECO:0000256" key="4">
    <source>
        <dbReference type="ARBA" id="ARBA00022617"/>
    </source>
</evidence>
<dbReference type="InterPro" id="IPR002401">
    <property type="entry name" value="Cyt_P450_E_grp-I"/>
</dbReference>
<dbReference type="AlphaFoldDB" id="A0A8H5ASJ3"/>
<keyword evidence="10" id="KW-1185">Reference proteome</keyword>
<evidence type="ECO:0000256" key="8">
    <source>
        <dbReference type="ARBA" id="ARBA00023033"/>
    </source>
</evidence>
<evidence type="ECO:0000313" key="10">
    <source>
        <dbReference type="Proteomes" id="UP000567179"/>
    </source>
</evidence>
<dbReference type="OrthoDB" id="2789670at2759"/>
<evidence type="ECO:0008006" key="11">
    <source>
        <dbReference type="Google" id="ProtNLM"/>
    </source>
</evidence>
<evidence type="ECO:0000256" key="1">
    <source>
        <dbReference type="ARBA" id="ARBA00001971"/>
    </source>
</evidence>
<keyword evidence="5" id="KW-0479">Metal-binding</keyword>
<gene>
    <name evidence="9" type="ORF">D9619_010514</name>
</gene>
<dbReference type="Gene3D" id="1.10.630.10">
    <property type="entry name" value="Cytochrome P450"/>
    <property type="match status" value="1"/>
</dbReference>
<keyword evidence="8" id="KW-0503">Monooxygenase</keyword>
<protein>
    <recommendedName>
        <fullName evidence="11">Cytochrome P450</fullName>
    </recommendedName>
</protein>
<accession>A0A8H5ASJ3</accession>
<keyword evidence="7" id="KW-0408">Iron</keyword>
<dbReference type="Proteomes" id="UP000567179">
    <property type="component" value="Unassembled WGS sequence"/>
</dbReference>
<dbReference type="InterPro" id="IPR036396">
    <property type="entry name" value="Cyt_P450_sf"/>
</dbReference>
<comment type="caution">
    <text evidence="9">The sequence shown here is derived from an EMBL/GenBank/DDBJ whole genome shotgun (WGS) entry which is preliminary data.</text>
</comment>
<evidence type="ECO:0000256" key="7">
    <source>
        <dbReference type="ARBA" id="ARBA00023004"/>
    </source>
</evidence>
<dbReference type="Pfam" id="PF00067">
    <property type="entry name" value="p450"/>
    <property type="match status" value="1"/>
</dbReference>
<dbReference type="InterPro" id="IPR001128">
    <property type="entry name" value="Cyt_P450"/>
</dbReference>
<dbReference type="PRINTS" id="PR00463">
    <property type="entry name" value="EP450I"/>
</dbReference>
<dbReference type="InterPro" id="IPR050364">
    <property type="entry name" value="Cytochrome_P450_fung"/>
</dbReference>